<accession>A0ABN4C164</accession>
<evidence type="ECO:0000313" key="1">
    <source>
        <dbReference type="EMBL" id="AHF11357.1"/>
    </source>
</evidence>
<dbReference type="EMBL" id="CP007033">
    <property type="protein sequence ID" value="AHF11357.1"/>
    <property type="molecule type" value="Genomic_DNA"/>
</dbReference>
<reference evidence="1 2" key="1">
    <citation type="journal article" date="2013" name="Stand. Genomic Sci.">
        <title>Complete genome sequence of Dehalobacter restrictus PER-K23(T.).</title>
        <authorList>
            <person name="Kruse T."/>
            <person name="Maillard J."/>
            <person name="Goodwin L."/>
            <person name="Woyke T."/>
            <person name="Teshima H."/>
            <person name="Bruce D."/>
            <person name="Detter C."/>
            <person name="Tapia R."/>
            <person name="Han C."/>
            <person name="Huntemann M."/>
            <person name="Wei C.L."/>
            <person name="Han J."/>
            <person name="Chen A."/>
            <person name="Kyrpides N."/>
            <person name="Szeto E."/>
            <person name="Markowitz V."/>
            <person name="Ivanova N."/>
            <person name="Pagani I."/>
            <person name="Pati A."/>
            <person name="Pitluck S."/>
            <person name="Nolan M."/>
            <person name="Holliger C."/>
            <person name="Smidt H."/>
        </authorList>
    </citation>
    <scope>NUCLEOTIDE SEQUENCE [LARGE SCALE GENOMIC DNA]</scope>
    <source>
        <strain evidence="2">DSM 9455</strain>
    </source>
</reference>
<dbReference type="Proteomes" id="UP000018934">
    <property type="component" value="Chromosome"/>
</dbReference>
<proteinExistence type="predicted"/>
<evidence type="ECO:0000313" key="2">
    <source>
        <dbReference type="Proteomes" id="UP000018934"/>
    </source>
</evidence>
<keyword evidence="2" id="KW-1185">Reference proteome</keyword>
<sequence length="53" mass="6347">MKRYLRELLFLFHSVSKGGQKSKAASEKISGRERVIRRLWVDTLYVFWYNVIA</sequence>
<organism evidence="1 2">
    <name type="scientific">Dehalobacter restrictus (strain DSM 9455 / PER-K23)</name>
    <dbReference type="NCBI Taxonomy" id="871738"/>
    <lineage>
        <taxon>Bacteria</taxon>
        <taxon>Bacillati</taxon>
        <taxon>Bacillota</taxon>
        <taxon>Clostridia</taxon>
        <taxon>Eubacteriales</taxon>
        <taxon>Desulfitobacteriaceae</taxon>
        <taxon>Dehalobacter</taxon>
    </lineage>
</organism>
<name>A0ABN4C164_DEHRP</name>
<protein>
    <submittedName>
        <fullName evidence="1">Uncharacterized protein</fullName>
    </submittedName>
</protein>
<gene>
    <name evidence="1" type="ORF">DEHRE_08180</name>
</gene>